<dbReference type="EMBL" id="JAAGPU010000002">
    <property type="protein sequence ID" value="NEU03665.1"/>
    <property type="molecule type" value="Genomic_DNA"/>
</dbReference>
<dbReference type="PRINTS" id="PR00344">
    <property type="entry name" value="BCTRLSENSOR"/>
</dbReference>
<evidence type="ECO:0000256" key="6">
    <source>
        <dbReference type="ARBA" id="ARBA00022777"/>
    </source>
</evidence>
<dbReference type="CDD" id="cd00082">
    <property type="entry name" value="HisKA"/>
    <property type="match status" value="1"/>
</dbReference>
<accession>A0A6M0GYX3</accession>
<name>A0A6M0GYX3_9CLOT</name>
<dbReference type="InterPro" id="IPR036097">
    <property type="entry name" value="HisK_dim/P_sf"/>
</dbReference>
<keyword evidence="6 11" id="KW-0418">Kinase</keyword>
<evidence type="ECO:0000256" key="9">
    <source>
        <dbReference type="SAM" id="Phobius"/>
    </source>
</evidence>
<dbReference type="PANTHER" id="PTHR43547">
    <property type="entry name" value="TWO-COMPONENT HISTIDINE KINASE"/>
    <property type="match status" value="1"/>
</dbReference>
<dbReference type="EC" id="2.7.13.3" evidence="2"/>
<evidence type="ECO:0000256" key="4">
    <source>
        <dbReference type="ARBA" id="ARBA00022679"/>
    </source>
</evidence>
<sequence length="649" mass="75072">MKGKCSAKYILMIILISLFTTISYSVYANVNKNVDKDTQKKILIINSYHFDETWEAQIFSGIKEGLSKEFKNVEYNFEYLDSKRSTLDLNEIKKNFTSKFKNQNYDLIVVCNDEALMVLNQIYNDIFLDTPVVYTSINKQDLKLGENLEEHSVGVREQFLISNAISFVIKTHNNVKTMNFMLDNTVSSKIFAEEIKKLQSKYDNCKFNIIQCEYINEALEKTEGNEKNSVNFMYGVYKDENGQIIDRDTISTIVYYHTKRELYTWSESWLNSVVVGGPIIEGIKIGELTGDLCYRILNGEDVNTMYDISNSSFKYVFYYEALNNFSINMKNLPSNSIVLNHPSVLKKIPMELKATIILIIAILTLLIIILLLRIEYKNKLYKQALEYENLRTEFFANISHELRTPLNIILSTLQLNDMHLKNGEIVYKNDAIYKRMDALKQNSRRLLKLINNLIDITKIDAGYFALQYENINIVEVVEDITMSAANYIERKNINLIFDTEIEDKVGCFDQDKIERVMLNLLSNAIKFTPQGGDIFVNIYDEDKWIKITVKDTGIGIPKDKQQIIFERFRQVENLLTRNQEGSGIGLSLTKSLIEMHGGELEVKSEIGQGSEFIIRLPIKECNRKCVVDKNTINNPQEKINLEFSDIYDD</sequence>
<reference evidence="11 12" key="1">
    <citation type="submission" date="2020-02" db="EMBL/GenBank/DDBJ databases">
        <title>Genome assembly of a novel Clostridium senegalense strain.</title>
        <authorList>
            <person name="Gupta T.B."/>
            <person name="Jauregui R."/>
            <person name="Maclean P."/>
            <person name="Nawarathana A."/>
            <person name="Brightwell G."/>
        </authorList>
    </citation>
    <scope>NUCLEOTIDE SEQUENCE [LARGE SCALE GENOMIC DNA]</scope>
    <source>
        <strain evidence="11 12">AGRFS4</strain>
    </source>
</reference>
<dbReference type="Pfam" id="PF00512">
    <property type="entry name" value="HisKA"/>
    <property type="match status" value="1"/>
</dbReference>
<dbReference type="GO" id="GO:0005524">
    <property type="term" value="F:ATP binding"/>
    <property type="evidence" value="ECO:0007669"/>
    <property type="project" value="UniProtKB-KW"/>
</dbReference>
<dbReference type="SUPFAM" id="SSF47384">
    <property type="entry name" value="Homodimeric domain of signal transducing histidine kinase"/>
    <property type="match status" value="1"/>
</dbReference>
<dbReference type="FunFam" id="3.30.565.10:FF:000037">
    <property type="entry name" value="Hybrid sensor histidine kinase/response regulator"/>
    <property type="match status" value="1"/>
</dbReference>
<dbReference type="Gene3D" id="3.40.50.2300">
    <property type="match status" value="2"/>
</dbReference>
<keyword evidence="4" id="KW-0808">Transferase</keyword>
<evidence type="ECO:0000256" key="8">
    <source>
        <dbReference type="ARBA" id="ARBA00023012"/>
    </source>
</evidence>
<comment type="caution">
    <text evidence="11">The sequence shown here is derived from an EMBL/GenBank/DDBJ whole genome shotgun (WGS) entry which is preliminary data.</text>
</comment>
<evidence type="ECO:0000256" key="7">
    <source>
        <dbReference type="ARBA" id="ARBA00022840"/>
    </source>
</evidence>
<keyword evidence="9" id="KW-0812">Transmembrane</keyword>
<keyword evidence="9" id="KW-1133">Transmembrane helix</keyword>
<evidence type="ECO:0000256" key="3">
    <source>
        <dbReference type="ARBA" id="ARBA00022553"/>
    </source>
</evidence>
<dbReference type="PROSITE" id="PS50109">
    <property type="entry name" value="HIS_KIN"/>
    <property type="match status" value="1"/>
</dbReference>
<keyword evidence="9" id="KW-0472">Membrane</keyword>
<dbReference type="SMART" id="SM00387">
    <property type="entry name" value="HATPase_c"/>
    <property type="match status" value="1"/>
</dbReference>
<dbReference type="InterPro" id="IPR005467">
    <property type="entry name" value="His_kinase_dom"/>
</dbReference>
<proteinExistence type="predicted"/>
<comment type="catalytic activity">
    <reaction evidence="1">
        <text>ATP + protein L-histidine = ADP + protein N-phospho-L-histidine.</text>
        <dbReference type="EC" id="2.7.13.3"/>
    </reaction>
</comment>
<dbReference type="InterPro" id="IPR003661">
    <property type="entry name" value="HisK_dim/P_dom"/>
</dbReference>
<dbReference type="Gene3D" id="3.30.565.10">
    <property type="entry name" value="Histidine kinase-like ATPase, C-terminal domain"/>
    <property type="match status" value="1"/>
</dbReference>
<dbReference type="RefSeq" id="WP_157450821.1">
    <property type="nucleotide sequence ID" value="NZ_JAAGPU010000002.1"/>
</dbReference>
<dbReference type="Proteomes" id="UP000481872">
    <property type="component" value="Unassembled WGS sequence"/>
</dbReference>
<dbReference type="SUPFAM" id="SSF55874">
    <property type="entry name" value="ATPase domain of HSP90 chaperone/DNA topoisomerase II/histidine kinase"/>
    <property type="match status" value="1"/>
</dbReference>
<dbReference type="GO" id="GO:0000155">
    <property type="term" value="F:phosphorelay sensor kinase activity"/>
    <property type="evidence" value="ECO:0007669"/>
    <property type="project" value="InterPro"/>
</dbReference>
<gene>
    <name evidence="11" type="ORF">G3M99_02105</name>
</gene>
<evidence type="ECO:0000256" key="1">
    <source>
        <dbReference type="ARBA" id="ARBA00000085"/>
    </source>
</evidence>
<dbReference type="InterPro" id="IPR036890">
    <property type="entry name" value="HATPase_C_sf"/>
</dbReference>
<evidence type="ECO:0000256" key="5">
    <source>
        <dbReference type="ARBA" id="ARBA00022741"/>
    </source>
</evidence>
<dbReference type="Pfam" id="PF02518">
    <property type="entry name" value="HATPase_c"/>
    <property type="match status" value="1"/>
</dbReference>
<dbReference type="CDD" id="cd16922">
    <property type="entry name" value="HATPase_EvgS-ArcB-TorS-like"/>
    <property type="match status" value="1"/>
</dbReference>
<keyword evidence="7" id="KW-0067">ATP-binding</keyword>
<dbReference type="InterPro" id="IPR004358">
    <property type="entry name" value="Sig_transdc_His_kin-like_C"/>
</dbReference>
<keyword evidence="5" id="KW-0547">Nucleotide-binding</keyword>
<dbReference type="AlphaFoldDB" id="A0A6M0GYX3"/>
<dbReference type="SMART" id="SM00388">
    <property type="entry name" value="HisKA"/>
    <property type="match status" value="1"/>
</dbReference>
<dbReference type="PANTHER" id="PTHR43547:SF2">
    <property type="entry name" value="HYBRID SIGNAL TRANSDUCTION HISTIDINE KINASE C"/>
    <property type="match status" value="1"/>
</dbReference>
<evidence type="ECO:0000259" key="10">
    <source>
        <dbReference type="PROSITE" id="PS50109"/>
    </source>
</evidence>
<dbReference type="InterPro" id="IPR003594">
    <property type="entry name" value="HATPase_dom"/>
</dbReference>
<evidence type="ECO:0000313" key="11">
    <source>
        <dbReference type="EMBL" id="NEU03665.1"/>
    </source>
</evidence>
<evidence type="ECO:0000313" key="12">
    <source>
        <dbReference type="Proteomes" id="UP000481872"/>
    </source>
</evidence>
<protein>
    <recommendedName>
        <fullName evidence="2">histidine kinase</fullName>
        <ecNumber evidence="2">2.7.13.3</ecNumber>
    </recommendedName>
</protein>
<organism evidence="11 12">
    <name type="scientific">Clostridium senegalense</name>
    <dbReference type="NCBI Taxonomy" id="1465809"/>
    <lineage>
        <taxon>Bacteria</taxon>
        <taxon>Bacillati</taxon>
        <taxon>Bacillota</taxon>
        <taxon>Clostridia</taxon>
        <taxon>Eubacteriales</taxon>
        <taxon>Clostridiaceae</taxon>
        <taxon>Clostridium</taxon>
    </lineage>
</organism>
<keyword evidence="12" id="KW-1185">Reference proteome</keyword>
<keyword evidence="8" id="KW-0902">Two-component regulatory system</keyword>
<evidence type="ECO:0000256" key="2">
    <source>
        <dbReference type="ARBA" id="ARBA00012438"/>
    </source>
</evidence>
<feature type="transmembrane region" description="Helical" evidence="9">
    <location>
        <begin position="352"/>
        <end position="372"/>
    </location>
</feature>
<dbReference type="Gene3D" id="1.10.287.130">
    <property type="match status" value="1"/>
</dbReference>
<keyword evidence="3" id="KW-0597">Phosphoprotein</keyword>
<feature type="domain" description="Histidine kinase" evidence="10">
    <location>
        <begin position="397"/>
        <end position="620"/>
    </location>
</feature>